<evidence type="ECO:0000256" key="3">
    <source>
        <dbReference type="ARBA" id="ARBA00022737"/>
    </source>
</evidence>
<dbReference type="SUPFAM" id="SSF52058">
    <property type="entry name" value="L domain-like"/>
    <property type="match status" value="1"/>
</dbReference>
<organism evidence="7 8">
    <name type="scientific">Flavobacterium suzhouense</name>
    <dbReference type="NCBI Taxonomy" id="1529638"/>
    <lineage>
        <taxon>Bacteria</taxon>
        <taxon>Pseudomonadati</taxon>
        <taxon>Bacteroidota</taxon>
        <taxon>Flavobacteriia</taxon>
        <taxon>Flavobacteriales</taxon>
        <taxon>Flavobacteriaceae</taxon>
        <taxon>Flavobacterium</taxon>
    </lineage>
</organism>
<name>A0ABW5NQF8_9FLAO</name>
<dbReference type="InterPro" id="IPR032675">
    <property type="entry name" value="LRR_dom_sf"/>
</dbReference>
<dbReference type="Gene3D" id="3.80.10.10">
    <property type="entry name" value="Ribonuclease Inhibitor"/>
    <property type="match status" value="1"/>
</dbReference>
<reference evidence="8" key="1">
    <citation type="journal article" date="2019" name="Int. J. Syst. Evol. Microbiol.">
        <title>The Global Catalogue of Microorganisms (GCM) 10K type strain sequencing project: providing services to taxonomists for standard genome sequencing and annotation.</title>
        <authorList>
            <consortium name="The Broad Institute Genomics Platform"/>
            <consortium name="The Broad Institute Genome Sequencing Center for Infectious Disease"/>
            <person name="Wu L."/>
            <person name="Ma J."/>
        </authorList>
    </citation>
    <scope>NUCLEOTIDE SEQUENCE [LARGE SCALE GENOMIC DNA]</scope>
    <source>
        <strain evidence="8">KCTC 42107</strain>
    </source>
</reference>
<dbReference type="PANTHER" id="PTHR47566:SF1">
    <property type="entry name" value="PROTEIN NUD1"/>
    <property type="match status" value="1"/>
</dbReference>
<sequence>MKKIILYLLLLVTCHAGAQAIVVPDANFMAKLLASGPSNNIAKDSSGDSIAIDADENGIITVAEAEEVRELNVSGSNINSLTGIEYFIDLRVLDCSNNVINGSLSLTSLADIREINCSNNQLTTLLINGLDHLEILDCSTNQLSTLDLTGLGYLESLTCNDNNLSTLDASSNTELVYLSFANNDLVTLFIKNGADEAFDAANWSTNPTLEYICADEFQVATIQGYSSLSATTQVNSYCSYAPGGIYNRITGVVKFDGNNNNYCSDGDDYPIPSLRLKITGGSENYEDEVFTQSDGSFIFYVGLGEYHITPVFENDYFTSSVVAGANFTVVDGAEMVRDICVHKTAANHPDVEVVIVPLTDAQPGMNAIYKMVYKNKGNQTLTSGSVTCLWESERFSYVYAEPLIDVIGTDTYTWNYTGLKPFESREIIMELNVNSPSDTPPVNVGDVLEFGMTINPGTDDMPEDNSFYYDQPVVENLTANTITCVEGNVVSPDAIGEYLHYVVNFENTGTALPDFAVIETDVDTNAFDVTSLRLVNSSQTTSARIANNRVTFRLENFSVSSDGKGNLIYKIKSRNGLTSGTTVTSNAKVFYDYNAPVQTNDANTTFSVLSTGDFEMDNSVKLYPNPSKGIVKIEADTTIKTIYLYDIQGRQLEADFNNEDNAVLDVSGRAEGIYFVKIITEKGMKVEKLIRE</sequence>
<keyword evidence="3" id="KW-0677">Repeat</keyword>
<accession>A0ABW5NQF8</accession>
<gene>
    <name evidence="7" type="ORF">ACFSR3_04235</name>
</gene>
<protein>
    <submittedName>
        <fullName evidence="7">T9SS type A sorting domain-containing protein</fullName>
    </submittedName>
</protein>
<evidence type="ECO:0000256" key="4">
    <source>
        <dbReference type="SAM" id="SignalP"/>
    </source>
</evidence>
<dbReference type="Proteomes" id="UP001597480">
    <property type="component" value="Unassembled WGS sequence"/>
</dbReference>
<evidence type="ECO:0000259" key="6">
    <source>
        <dbReference type="Pfam" id="PF24595"/>
    </source>
</evidence>
<feature type="chain" id="PRO_5047227377" evidence="4">
    <location>
        <begin position="21"/>
        <end position="692"/>
    </location>
</feature>
<dbReference type="InterPro" id="IPR052574">
    <property type="entry name" value="CDIRP"/>
</dbReference>
<dbReference type="NCBIfam" id="TIGR04183">
    <property type="entry name" value="Por_Secre_tail"/>
    <property type="match status" value="1"/>
</dbReference>
<dbReference type="Pfam" id="PF24595">
    <property type="entry name" value="DUF7619"/>
    <property type="match status" value="1"/>
</dbReference>
<keyword evidence="1" id="KW-0433">Leucine-rich repeat</keyword>
<evidence type="ECO:0000256" key="1">
    <source>
        <dbReference type="ARBA" id="ARBA00022614"/>
    </source>
</evidence>
<feature type="signal peptide" evidence="4">
    <location>
        <begin position="1"/>
        <end position="20"/>
    </location>
</feature>
<dbReference type="EMBL" id="JBHUMD010000005">
    <property type="protein sequence ID" value="MFD2601254.1"/>
    <property type="molecule type" value="Genomic_DNA"/>
</dbReference>
<dbReference type="RefSeq" id="WP_379819874.1">
    <property type="nucleotide sequence ID" value="NZ_JBHUMD010000005.1"/>
</dbReference>
<dbReference type="Pfam" id="PF18962">
    <property type="entry name" value="Por_Secre_tail"/>
    <property type="match status" value="1"/>
</dbReference>
<dbReference type="PANTHER" id="PTHR47566">
    <property type="match status" value="1"/>
</dbReference>
<dbReference type="InterPro" id="IPR026444">
    <property type="entry name" value="Secre_tail"/>
</dbReference>
<evidence type="ECO:0000313" key="8">
    <source>
        <dbReference type="Proteomes" id="UP001597480"/>
    </source>
</evidence>
<evidence type="ECO:0000256" key="2">
    <source>
        <dbReference type="ARBA" id="ARBA00022729"/>
    </source>
</evidence>
<evidence type="ECO:0000313" key="7">
    <source>
        <dbReference type="EMBL" id="MFD2601254.1"/>
    </source>
</evidence>
<feature type="domain" description="Secretion system C-terminal sorting" evidence="5">
    <location>
        <begin position="622"/>
        <end position="690"/>
    </location>
</feature>
<proteinExistence type="predicted"/>
<keyword evidence="8" id="KW-1185">Reference proteome</keyword>
<evidence type="ECO:0000259" key="5">
    <source>
        <dbReference type="Pfam" id="PF18962"/>
    </source>
</evidence>
<dbReference type="InterPro" id="IPR055353">
    <property type="entry name" value="DUF7619"/>
</dbReference>
<feature type="domain" description="DUF7619" evidence="6">
    <location>
        <begin position="479"/>
        <end position="605"/>
    </location>
</feature>
<comment type="caution">
    <text evidence="7">The sequence shown here is derived from an EMBL/GenBank/DDBJ whole genome shotgun (WGS) entry which is preliminary data.</text>
</comment>
<keyword evidence="2 4" id="KW-0732">Signal</keyword>